<feature type="region of interest" description="Disordered" evidence="23">
    <location>
        <begin position="2580"/>
        <end position="2750"/>
    </location>
</feature>
<dbReference type="PROSITE" id="PS50026">
    <property type="entry name" value="EGF_3"/>
    <property type="match status" value="4"/>
</dbReference>
<dbReference type="InParanoid" id="B7QGG7"/>
<dbReference type="HOGENOM" id="CLU_000158_1_0_1"/>
<dbReference type="PROSITE" id="PS50027">
    <property type="entry name" value="EGF_LAM_2"/>
    <property type="match status" value="1"/>
</dbReference>
<dbReference type="GO" id="GO:0007157">
    <property type="term" value="P:heterophilic cell-cell adhesion via plasma membrane cell adhesion molecules"/>
    <property type="evidence" value="ECO:0007669"/>
    <property type="project" value="UniProtKB-ARBA"/>
</dbReference>
<dbReference type="GO" id="GO:0007156">
    <property type="term" value="P:homophilic cell adhesion via plasma membrane adhesion molecules"/>
    <property type="evidence" value="ECO:0007669"/>
    <property type="project" value="InterPro"/>
</dbReference>
<dbReference type="InterPro" id="IPR000203">
    <property type="entry name" value="GPS"/>
</dbReference>
<dbReference type="Pfam" id="PF00002">
    <property type="entry name" value="7tm_2"/>
    <property type="match status" value="1"/>
</dbReference>
<dbReference type="FunFam" id="4.10.1240.10:FF:000021">
    <property type="entry name" value="Cadherin EGF LAG seven-pass G-type receptor"/>
    <property type="match status" value="1"/>
</dbReference>
<keyword evidence="7 24" id="KW-0812">Transmembrane</keyword>
<dbReference type="EMBL" id="ABJB010644868">
    <property type="status" value="NOT_ANNOTATED_CDS"/>
    <property type="molecule type" value="Genomic_DNA"/>
</dbReference>
<dbReference type="InterPro" id="IPR001879">
    <property type="entry name" value="GPCR_2_extracellular_dom"/>
</dbReference>
<dbReference type="CDD" id="cd11304">
    <property type="entry name" value="Cadherin_repeat"/>
    <property type="match status" value="9"/>
</dbReference>
<feature type="domain" description="G-protein coupled receptors family 2 profile 2" evidence="31">
    <location>
        <begin position="2334"/>
        <end position="2524"/>
    </location>
</feature>
<feature type="domain" description="Cadherin" evidence="32">
    <location>
        <begin position="852"/>
        <end position="957"/>
    </location>
</feature>
<dbReference type="Pfam" id="PF00008">
    <property type="entry name" value="EGF"/>
    <property type="match status" value="2"/>
</dbReference>
<evidence type="ECO:0000256" key="8">
    <source>
        <dbReference type="ARBA" id="ARBA00022729"/>
    </source>
</evidence>
<dbReference type="VEuPathDB" id="VectorBase:ISCW022151"/>
<dbReference type="InterPro" id="IPR036445">
    <property type="entry name" value="GPCR_2_extracell_dom_sf"/>
</dbReference>
<dbReference type="EMBL" id="ABJB010244269">
    <property type="status" value="NOT_ANNOTATED_CDS"/>
    <property type="molecule type" value="Genomic_DNA"/>
</dbReference>
<dbReference type="Pfam" id="PF01825">
    <property type="entry name" value="GPS"/>
    <property type="match status" value="1"/>
</dbReference>
<evidence type="ECO:0000256" key="4">
    <source>
        <dbReference type="ARBA" id="ARBA00022473"/>
    </source>
</evidence>
<dbReference type="EMBL" id="ABJB010845935">
    <property type="status" value="NOT_ANNOTATED_CDS"/>
    <property type="molecule type" value="Genomic_DNA"/>
</dbReference>
<dbReference type="PROSITE" id="PS50025">
    <property type="entry name" value="LAM_G_DOMAIN"/>
    <property type="match status" value="2"/>
</dbReference>
<dbReference type="InterPro" id="IPR020894">
    <property type="entry name" value="Cadherin_CS"/>
</dbReference>
<evidence type="ECO:0000256" key="13">
    <source>
        <dbReference type="ARBA" id="ARBA00023040"/>
    </source>
</evidence>
<sequence>MGEEAWLVVATCLLAVADGFVTQVDHTHNRPGLRVFALKPAGDAPWTYDLRAEHADDARLFRIDAASGDVLLRHAVDCETLSTNPVLVRLRANGPSSSTELPLRVRFADCAVTSPLEDETDSVLVSLRDVGDECFVRSQPIARLGDLLPVQFDNVTFGRPSSQCCAIENVAGDLVARRDSCGPLSETVRATVRFGDGGSLRLAVSSERRRTRRQAPHFERGLYIASVPEGRDRGYVVETLSATSAVSGDLSYSLHAVLDARSQAMFSIDPLSGVVTTTTVLDREFIEVHYLRVVAVDGATQPPSTATSTLQVNVLDENDHAPTFEQATYEASIRESVPTGFTVLTVRATDQDTGSNANVDYSILNPDGTNGAFGIDSKSGIITTRSSLDRELTSFYALVVQATDSGPVTDRKSASATVQITVLDENDNYPQFSERSYSVKVSEDVNWLNHPEVARIRATDSDQGANAALRYSLIGGNTQGHFAMDSLTGSVTVLSPLDYESARSYRLVVRVQDGGTPSRSNTTQLLVNVLDINDNDPKFYTSLFHETVPENVPVGHSIVRVQAYDADDGANAEISYTLSSSERPDLPLNVDDVTGWVSTTRQLDREESASFNFQVVARDHGTPSRSATASILLRVQDVNDNDPVFEPRTYEATVSEADPPGTPVVSVTASDRDEHSRLVYQIASGNTRERFGIVSHNRQAVVSVAQPLDYKLERRFVLVVTATDSGGRSDSATVYLNVSDANTHRPTFERTPYTASIPEDVPVGTTVLVVEARDGDVGRNALVTYTLEEDVPEFRMDPSSGSLVTARPLDRERVGGYTLVVAAQDGGNPPLSDTTNVELEIADVNDNTPVFPTAGYTSTVSEDALVGTSVAHVSALDADLGLNGQIRYTFLGGNDGGGAFGIDPTSGIVRTNRALDRETVAAYHLVAFAVDRGSPSLSASVSVVVYVEDVNDSPPRFSADRIRLFVPENSPVGSVAGEVQAHDPDEGPNAVVQYAIVGGPDADAFSLVARPGEAAEIVTRTELDYESRRKKYVLVVRASSPPLRNDVEVEVWVTDVNDNAPVLKDFRIVFNNYQHHFPVGPIGRVPAWDADVADQLRYRFVSGNNAHLLVLNETSGDVRLSPSLDSNIHINADMEVSVFDGINEVSAMCHLSVRLVSEAMLFNSVTVRLGGITKEQFLSPLYDQFVSGLAAIIPCAKENVFIFSIQDDTDVDSTVLNVSFSASRGRDEDYLAPQYLQERVYLSRAVLARLTNVHVLPFDDNLCVREPCINFEECLSVLKFGNASTFVASESVLFRPIYPVNTFACRCPDGFTGMKRKYDCDTEINLCYSNPCGVNGTCVQRESGYSCICAEGFTGPRCDARVPNCKGPGLCPECGEDPLWSDPQCRLRARSFSRGSYLTFPALRQRHRFTLSLSFATLRPDGLLLYNGRYNDMHDFVALELVEGSLVFSFSTGVQTSRVSVSARGGLHDGHWHRLDVQYHNRTVLLSVDGCDPVLADRLRNRPGGYQCANSTTHHLEHRCSDAMQTCYRFLDLTGPLQLGGLPDLPTHFPVSQMHFDGCIRDLHVDQQLVDLNKFVANNGSTAGCHEKRGFCQTRPCQNGGSCSEGWNSFLCQCPLGFGGRDCSEGVEPVRRFDGDGYLVFNPLLRPIQFPWSLGLTFRTRTPGGLLLHLLVGQGSHTSLRVDGGHLRYDVDGESVLLSDVRVDDGRWHQVAVKWMVGDVWLSLDHGQHTVSQQFAAAIQGLYVGKVSLGGVEDGEANFNGCIQDVRIGTSKEAWLRPVVEHNVRDGCHAPDPCLSGPCPEHSVCTDAWEQHQCKCDPGYVGSECVPACSLSPCESGQCVASPSMPGGFECVCEPSRWGRYCGEASSQPCPFNWWGTPVCGPCHCPVHRGYHADCNKTTGECFCQENHYQPEGSDVCYPCDCYANGSYSNRCHPVTGQCRCRPGVIGRQCDACSNRFAEVTLRGCEVIYDGCPRSMSERVWWERALFNQQVSRSCPKGAQGKATRLCDQESGWLEPDTFGCVSEAFAPLSEQLRVLERDKLPLNTFSAVRVARQLRAATNASEGALYGTDVLLASRLLHHVLSHENHLSGLNLTHRQDRDFLRHLVRAASAVLDGRYAALWGRVASLTGQGPPHLLKMFEKYAHTLASSQRDTFTDPFELAAPNMGSLPRSVGAKAVVVYAFYPNLQGLFPTSYDCNVRQRFGVELSLGGPVSTLVVQPADASSPVGTLRVRLRFPRDVGDQPQCVFWMFSSRQRFGVELSLGGPVSTLVVQPADASSPVGTLRVRLRFPRDVGDQPQCVFWMFSSSGRGKWSTRGCKLEAVDAGHINCSCDHLSSFAVLTDIVSREFPCKLLAISLHYGFLCVFSWLWLDAVHLYRMLTEMKDVNHGHMRFYYALGYGAPAVVVGLAVGVRADHYATHNFCWLSMYESIVWSMVGPVCVMVLATLVTFSLSIRASVQIKDTVMDFGNLRVLLWVSVLLLPLVGGCWTLALLSVGDEPPALRLAFPPLCCLTGLYVFLGYCILNKRVRQHLCYLWARLRGKKVPYDESLSGTRASMISRSALAYHNSSFDVLHRNVGISTSSTTSRSTAKTSSSPWNSNGRLPRRRTHVRDDPDTGEATRKRRTTSDSDSEMSLDHASLDLASSHSSDEEEAKPAWRGDVPGLAPVREEDVQQAPPGSPPRRERPHLGPSLWDCGLPPQLGSLPCAPPPTTSPSGAWPREGDLRNNLDQPTPGKEAVCHKPNMLAASDSE</sequence>
<evidence type="ECO:0000256" key="5">
    <source>
        <dbReference type="ARBA" id="ARBA00022475"/>
    </source>
</evidence>
<keyword evidence="11" id="KW-0130">Cell adhesion</keyword>
<evidence type="ECO:0000259" key="28">
    <source>
        <dbReference type="PROSITE" id="PS50027"/>
    </source>
</evidence>
<keyword evidence="35" id="KW-1185">Reference proteome</keyword>
<feature type="domain" description="Laminin G" evidence="26">
    <location>
        <begin position="1628"/>
        <end position="1788"/>
    </location>
</feature>
<feature type="disulfide bond" evidence="22">
    <location>
        <begin position="1941"/>
        <end position="1950"/>
    </location>
</feature>
<evidence type="ECO:0000256" key="16">
    <source>
        <dbReference type="ARBA" id="ARBA00023170"/>
    </source>
</evidence>
<evidence type="ECO:0000313" key="35">
    <source>
        <dbReference type="Proteomes" id="UP000001555"/>
    </source>
</evidence>
<dbReference type="SMART" id="SM00179">
    <property type="entry name" value="EGF_CA"/>
    <property type="match status" value="3"/>
</dbReference>
<feature type="transmembrane region" description="Helical" evidence="24">
    <location>
        <begin position="2504"/>
        <end position="2523"/>
    </location>
</feature>
<keyword evidence="8 25" id="KW-0732">Signal</keyword>
<dbReference type="GO" id="GO:0035159">
    <property type="term" value="P:regulation of tube length, open tracheal system"/>
    <property type="evidence" value="ECO:0007669"/>
    <property type="project" value="UniProtKB-ARBA"/>
</dbReference>
<dbReference type="InterPro" id="IPR017981">
    <property type="entry name" value="GPCR_2-like_7TM"/>
</dbReference>
<feature type="domain" description="Cadherin" evidence="32">
    <location>
        <begin position="219"/>
        <end position="324"/>
    </location>
</feature>
<dbReference type="EMBL" id="ABJB010281740">
    <property type="status" value="NOT_ANNOTATED_CDS"/>
    <property type="molecule type" value="Genomic_DNA"/>
</dbReference>
<feature type="disulfide bond" evidence="22">
    <location>
        <begin position="1922"/>
        <end position="1939"/>
    </location>
</feature>
<name>B7QGG7_IXOSC</name>
<accession>B7QGG7</accession>
<dbReference type="CDD" id="cd00055">
    <property type="entry name" value="EGF_Lam"/>
    <property type="match status" value="1"/>
</dbReference>
<dbReference type="PROSITE" id="PS01248">
    <property type="entry name" value="EGF_LAM_1"/>
    <property type="match status" value="1"/>
</dbReference>
<keyword evidence="5" id="KW-1003">Cell membrane</keyword>
<feature type="domain" description="Cadherin" evidence="32">
    <location>
        <begin position="646"/>
        <end position="748"/>
    </location>
</feature>
<evidence type="ECO:0000259" key="29">
    <source>
        <dbReference type="PROSITE" id="PS50221"/>
    </source>
</evidence>
<keyword evidence="9" id="KW-0677">Repeat</keyword>
<feature type="compositionally biased region" description="Basic and acidic residues" evidence="23">
    <location>
        <begin position="2609"/>
        <end position="2619"/>
    </location>
</feature>
<keyword evidence="15 21" id="KW-1015">Disulfide bond</keyword>
<feature type="disulfide bond" evidence="21">
    <location>
        <begin position="1349"/>
        <end position="1358"/>
    </location>
</feature>
<dbReference type="InterPro" id="IPR002049">
    <property type="entry name" value="LE_dom"/>
</dbReference>
<evidence type="ECO:0000259" key="31">
    <source>
        <dbReference type="PROSITE" id="PS50261"/>
    </source>
</evidence>
<keyword evidence="17" id="KW-0325">Glycoprotein</keyword>
<evidence type="ECO:0000256" key="15">
    <source>
        <dbReference type="ARBA" id="ARBA00023157"/>
    </source>
</evidence>
<gene>
    <name evidence="33" type="ORF">IscW_ISCW022151</name>
</gene>
<dbReference type="EMBL" id="ABJB010363628">
    <property type="status" value="NOT_ANNOTATED_CDS"/>
    <property type="molecule type" value="Genomic_DNA"/>
</dbReference>
<evidence type="ECO:0000256" key="20">
    <source>
        <dbReference type="PROSITE-ProRule" id="PRU00043"/>
    </source>
</evidence>
<dbReference type="FunFam" id="2.60.40.60:FF:000010">
    <property type="entry name" value="Cadherin EGF LAG seven-pass G-type receptor 3"/>
    <property type="match status" value="1"/>
</dbReference>
<dbReference type="FunFam" id="2.10.25.10:FF:000011">
    <property type="entry name" value="Cadherin EGF LAG seven-pass G-type receptor"/>
    <property type="match status" value="1"/>
</dbReference>
<evidence type="ECO:0008006" key="36">
    <source>
        <dbReference type="Google" id="ProtNLM"/>
    </source>
</evidence>
<evidence type="ECO:0000256" key="19">
    <source>
        <dbReference type="ARBA" id="ARBA00023292"/>
    </source>
</evidence>
<dbReference type="GO" id="GO:0005886">
    <property type="term" value="C:plasma membrane"/>
    <property type="evidence" value="ECO:0000318"/>
    <property type="project" value="GO_Central"/>
</dbReference>
<dbReference type="GO" id="GO:0007166">
    <property type="term" value="P:cell surface receptor signaling pathway"/>
    <property type="evidence" value="ECO:0007669"/>
    <property type="project" value="InterPro"/>
</dbReference>
<evidence type="ECO:0000256" key="12">
    <source>
        <dbReference type="ARBA" id="ARBA00022989"/>
    </source>
</evidence>
<comment type="caution">
    <text evidence="21">Lacks conserved residue(s) required for the propagation of feature annotation.</text>
</comment>
<dbReference type="Pfam" id="PF16489">
    <property type="entry name" value="GAIN"/>
    <property type="match status" value="1"/>
</dbReference>
<feature type="compositionally biased region" description="Low complexity" evidence="23">
    <location>
        <begin position="2580"/>
        <end position="2594"/>
    </location>
</feature>
<feature type="domain" description="EGF-like" evidence="27">
    <location>
        <begin position="1830"/>
        <end position="1863"/>
    </location>
</feature>
<dbReference type="Pfam" id="PF00053">
    <property type="entry name" value="EGF_laminin"/>
    <property type="match status" value="1"/>
</dbReference>
<dbReference type="InterPro" id="IPR000832">
    <property type="entry name" value="GPCR_2_secretin-like"/>
</dbReference>
<dbReference type="PROSITE" id="PS50268">
    <property type="entry name" value="CADHERIN_2"/>
    <property type="match status" value="9"/>
</dbReference>
<feature type="domain" description="GAIN-B" evidence="29">
    <location>
        <begin position="2211"/>
        <end position="2347"/>
    </location>
</feature>
<dbReference type="EMBL" id="ABJB011097293">
    <property type="status" value="NOT_ANNOTATED_CDS"/>
    <property type="molecule type" value="Genomic_DNA"/>
</dbReference>
<keyword evidence="10 20" id="KW-0106">Calcium</keyword>
<dbReference type="SUPFAM" id="SSF49899">
    <property type="entry name" value="Concanavalin A-like lectins/glucanases"/>
    <property type="match status" value="2"/>
</dbReference>
<evidence type="ECO:0000256" key="9">
    <source>
        <dbReference type="ARBA" id="ARBA00022737"/>
    </source>
</evidence>
<evidence type="ECO:0000256" key="6">
    <source>
        <dbReference type="ARBA" id="ARBA00022536"/>
    </source>
</evidence>
<dbReference type="SMART" id="SM00181">
    <property type="entry name" value="EGF"/>
    <property type="match status" value="5"/>
</dbReference>
<feature type="domain" description="Cadherin" evidence="32">
    <location>
        <begin position="47"/>
        <end position="142"/>
    </location>
</feature>
<dbReference type="Gene3D" id="1.20.1070.10">
    <property type="entry name" value="Rhodopsin 7-helix transmembrane proteins"/>
    <property type="match status" value="1"/>
</dbReference>
<feature type="domain" description="Laminin EGF-like" evidence="28">
    <location>
        <begin position="1920"/>
        <end position="1967"/>
    </location>
</feature>
<dbReference type="Gene3D" id="2.60.220.50">
    <property type="match status" value="1"/>
</dbReference>
<dbReference type="GO" id="GO:0051239">
    <property type="term" value="P:regulation of multicellular organismal process"/>
    <property type="evidence" value="ECO:0007669"/>
    <property type="project" value="UniProtKB-ARBA"/>
</dbReference>
<dbReference type="GO" id="GO:0048638">
    <property type="term" value="P:regulation of developmental growth"/>
    <property type="evidence" value="ECO:0007669"/>
    <property type="project" value="UniProtKB-ARBA"/>
</dbReference>
<evidence type="ECO:0000259" key="32">
    <source>
        <dbReference type="PROSITE" id="PS50268"/>
    </source>
</evidence>
<dbReference type="FunFam" id="2.60.120.200:FF:000173">
    <property type="entry name" value="Cadherin EGF LAG seven-pass G-type receptor"/>
    <property type="match status" value="1"/>
</dbReference>
<dbReference type="GO" id="GO:0007409">
    <property type="term" value="P:axonogenesis"/>
    <property type="evidence" value="ECO:0000318"/>
    <property type="project" value="GO_Central"/>
</dbReference>
<feature type="domain" description="Laminin G" evidence="26">
    <location>
        <begin position="1387"/>
        <end position="1585"/>
    </location>
</feature>
<dbReference type="FunFam" id="2.60.40.60:FF:000005">
    <property type="entry name" value="Protocadherin 9"/>
    <property type="match status" value="1"/>
</dbReference>
<keyword evidence="6 21" id="KW-0245">EGF-like domain</keyword>
<dbReference type="EnsemblMetazoa" id="ISCW022151-RA">
    <property type="protein sequence ID" value="ISCW022151-PA"/>
    <property type="gene ID" value="ISCW022151"/>
</dbReference>
<dbReference type="GO" id="GO:0016339">
    <property type="term" value="P:calcium-dependent cell-cell adhesion via plasma membrane cell adhesion molecules"/>
    <property type="evidence" value="ECO:0007669"/>
    <property type="project" value="UniProtKB-ARBA"/>
</dbReference>
<dbReference type="FunFam" id="2.60.40.60:FF:000029">
    <property type="entry name" value="Cadherin EGF LAG seven-pass G-type receptor 3"/>
    <property type="match status" value="1"/>
</dbReference>
<evidence type="ECO:0000256" key="24">
    <source>
        <dbReference type="SAM" id="Phobius"/>
    </source>
</evidence>
<dbReference type="FunCoup" id="B7QGG7">
    <property type="interactions" value="110"/>
</dbReference>
<dbReference type="SMART" id="SM00180">
    <property type="entry name" value="EGF_Lam"/>
    <property type="match status" value="1"/>
</dbReference>
<dbReference type="InterPro" id="IPR001881">
    <property type="entry name" value="EGF-like_Ca-bd_dom"/>
</dbReference>
<evidence type="ECO:0000256" key="11">
    <source>
        <dbReference type="ARBA" id="ARBA00022889"/>
    </source>
</evidence>
<feature type="domain" description="Cadherin" evidence="32">
    <location>
        <begin position="958"/>
        <end position="1063"/>
    </location>
</feature>
<feature type="chain" id="PRO_5014568341" description="Protocadherin-like wing polarity protein stan" evidence="25">
    <location>
        <begin position="20"/>
        <end position="2750"/>
    </location>
</feature>
<feature type="disulfide bond" evidence="21">
    <location>
        <begin position="1816"/>
        <end position="1825"/>
    </location>
</feature>
<dbReference type="SMART" id="SM00008">
    <property type="entry name" value="HormR"/>
    <property type="match status" value="1"/>
</dbReference>
<feature type="transmembrane region" description="Helical" evidence="24">
    <location>
        <begin position="2352"/>
        <end position="2370"/>
    </location>
</feature>
<dbReference type="GO" id="GO:0016324">
    <property type="term" value="C:apical plasma membrane"/>
    <property type="evidence" value="ECO:0007669"/>
    <property type="project" value="UniProtKB-SubCell"/>
</dbReference>
<feature type="domain" description="Cadherin" evidence="32">
    <location>
        <begin position="749"/>
        <end position="851"/>
    </location>
</feature>
<dbReference type="FunFam" id="2.10.25.10:FF:000066">
    <property type="entry name" value="FAT atypical cadherin 4"/>
    <property type="match status" value="1"/>
</dbReference>
<dbReference type="FunFam" id="2.60.40.60:FF:000013">
    <property type="entry name" value="Cadherin EGF LAG seven-pass G-type receptor"/>
    <property type="match status" value="1"/>
</dbReference>
<evidence type="ECO:0000256" key="25">
    <source>
        <dbReference type="SAM" id="SignalP"/>
    </source>
</evidence>
<evidence type="ECO:0000256" key="7">
    <source>
        <dbReference type="ARBA" id="ARBA00022692"/>
    </source>
</evidence>
<reference evidence="33 35" key="1">
    <citation type="submission" date="2008-03" db="EMBL/GenBank/DDBJ databases">
        <title>Annotation of Ixodes scapularis.</title>
        <authorList>
            <consortium name="Ixodes scapularis Genome Project Consortium"/>
            <person name="Caler E."/>
            <person name="Hannick L.I."/>
            <person name="Bidwell S."/>
            <person name="Joardar V."/>
            <person name="Thiagarajan M."/>
            <person name="Amedeo P."/>
            <person name="Galinsky K.J."/>
            <person name="Schobel S."/>
            <person name="Inman J."/>
            <person name="Hostetler J."/>
            <person name="Miller J."/>
            <person name="Hammond M."/>
            <person name="Megy K."/>
            <person name="Lawson D."/>
            <person name="Kodira C."/>
            <person name="Sutton G."/>
            <person name="Meyer J."/>
            <person name="Hill C.A."/>
            <person name="Birren B."/>
            <person name="Nene V."/>
            <person name="Collins F."/>
            <person name="Alarcon-Chaidez F."/>
            <person name="Wikel S."/>
            <person name="Strausberg R."/>
        </authorList>
    </citation>
    <scope>NUCLEOTIDE SEQUENCE [LARGE SCALE GENOMIC DNA]</scope>
    <source>
        <strain evidence="35">Wikel</strain>
        <strain evidence="33">Wikel colony</strain>
    </source>
</reference>
<dbReference type="InterPro" id="IPR013320">
    <property type="entry name" value="ConA-like_dom_sf"/>
</dbReference>
<dbReference type="SMART" id="SM00112">
    <property type="entry name" value="CA"/>
    <property type="match status" value="9"/>
</dbReference>
<evidence type="ECO:0000256" key="18">
    <source>
        <dbReference type="ARBA" id="ARBA00023224"/>
    </source>
</evidence>
<dbReference type="InterPro" id="IPR001791">
    <property type="entry name" value="Laminin_G"/>
</dbReference>
<dbReference type="Pfam" id="PF23592">
    <property type="entry name" value="Cadherin_CELSR2_9th"/>
    <property type="match status" value="1"/>
</dbReference>
<evidence type="ECO:0000256" key="14">
    <source>
        <dbReference type="ARBA" id="ARBA00023136"/>
    </source>
</evidence>
<dbReference type="PROSITE" id="PS50221">
    <property type="entry name" value="GAIN_B"/>
    <property type="match status" value="1"/>
</dbReference>
<dbReference type="Gene3D" id="4.10.1240.10">
    <property type="entry name" value="GPCR, family 2, extracellular hormone receptor domain"/>
    <property type="match status" value="1"/>
</dbReference>
<dbReference type="EMBL" id="ABJB010303503">
    <property type="status" value="NOT_ANNOTATED_CDS"/>
    <property type="molecule type" value="Genomic_DNA"/>
</dbReference>
<evidence type="ECO:0000256" key="3">
    <source>
        <dbReference type="ARBA" id="ARBA00004651"/>
    </source>
</evidence>
<evidence type="ECO:0000259" key="30">
    <source>
        <dbReference type="PROSITE" id="PS50227"/>
    </source>
</evidence>
<dbReference type="PROSITE" id="PS00232">
    <property type="entry name" value="CADHERIN_1"/>
    <property type="match status" value="6"/>
</dbReference>
<evidence type="ECO:0000259" key="26">
    <source>
        <dbReference type="PROSITE" id="PS50025"/>
    </source>
</evidence>
<dbReference type="EMBL" id="DS931589">
    <property type="protein sequence ID" value="EEC17939.1"/>
    <property type="molecule type" value="Genomic_DNA"/>
</dbReference>
<dbReference type="PROSITE" id="PS01186">
    <property type="entry name" value="EGF_2"/>
    <property type="match status" value="2"/>
</dbReference>
<feature type="transmembrane region" description="Helical" evidence="24">
    <location>
        <begin position="2391"/>
        <end position="2410"/>
    </location>
</feature>
<dbReference type="OrthoDB" id="26203at2759"/>
<dbReference type="SUPFAM" id="SSF57196">
    <property type="entry name" value="EGF/Laminin"/>
    <property type="match status" value="3"/>
</dbReference>
<keyword evidence="4" id="KW-0217">Developmental protein</keyword>
<dbReference type="SMART" id="SM00303">
    <property type="entry name" value="GPS"/>
    <property type="match status" value="1"/>
</dbReference>
<dbReference type="InterPro" id="IPR002126">
    <property type="entry name" value="Cadherin-like_dom"/>
</dbReference>
<dbReference type="GO" id="GO:0042067">
    <property type="term" value="P:establishment of ommatidial planar polarity"/>
    <property type="evidence" value="ECO:0007669"/>
    <property type="project" value="UniProtKB-ARBA"/>
</dbReference>
<dbReference type="InterPro" id="IPR000742">
    <property type="entry name" value="EGF"/>
</dbReference>
<dbReference type="Gene3D" id="2.170.300.10">
    <property type="entry name" value="Tie2 ligand-binding domain superfamily"/>
    <property type="match status" value="1"/>
</dbReference>
<dbReference type="EMBL" id="ABJB010190957">
    <property type="status" value="NOT_ANNOTATED_CDS"/>
    <property type="molecule type" value="Genomic_DNA"/>
</dbReference>
<dbReference type="GO" id="GO:0005509">
    <property type="term" value="F:calcium ion binding"/>
    <property type="evidence" value="ECO:0007669"/>
    <property type="project" value="UniProtKB-UniRule"/>
</dbReference>
<feature type="domain" description="G-protein coupled receptors family 2 profile 1" evidence="30">
    <location>
        <begin position="1952"/>
        <end position="2025"/>
    </location>
</feature>
<evidence type="ECO:0000313" key="33">
    <source>
        <dbReference type="EMBL" id="EEC17939.1"/>
    </source>
</evidence>
<dbReference type="GO" id="GO:0022603">
    <property type="term" value="P:regulation of anatomical structure morphogenesis"/>
    <property type="evidence" value="ECO:0007669"/>
    <property type="project" value="UniProtKB-ARBA"/>
</dbReference>
<dbReference type="Proteomes" id="UP000001555">
    <property type="component" value="Unassembled WGS sequence"/>
</dbReference>
<dbReference type="VEuPathDB" id="VectorBase:ISCP_029953"/>
<evidence type="ECO:0000256" key="22">
    <source>
        <dbReference type="PROSITE-ProRule" id="PRU00460"/>
    </source>
</evidence>
<dbReference type="FunFam" id="2.60.40.60:FF:000020">
    <property type="entry name" value="Dachsous cadherin-related 1b"/>
    <property type="match status" value="2"/>
</dbReference>
<evidence type="ECO:0000256" key="17">
    <source>
        <dbReference type="ARBA" id="ARBA00023180"/>
    </source>
</evidence>
<protein>
    <recommendedName>
        <fullName evidence="36">Protocadherin-like wing polarity protein stan</fullName>
    </recommendedName>
</protein>
<dbReference type="Gene3D" id="2.10.25.10">
    <property type="entry name" value="Laminin"/>
    <property type="match status" value="3"/>
</dbReference>
<comment type="subcellular location">
    <subcellularLocation>
        <location evidence="1">Apical cell membrane</location>
    </subcellularLocation>
    <subcellularLocation>
        <location evidence="3">Cell membrane</location>
        <topology evidence="3">Multi-pass membrane protein</topology>
    </subcellularLocation>
    <subcellularLocation>
        <location evidence="2">Cell membrane</location>
        <topology evidence="2">Single-pass type I membrane protein</topology>
    </subcellularLocation>
</comment>
<dbReference type="EMBL" id="ABJB010152190">
    <property type="status" value="NOT_ANNOTATED_CDS"/>
    <property type="molecule type" value="Genomic_DNA"/>
</dbReference>
<evidence type="ECO:0000256" key="1">
    <source>
        <dbReference type="ARBA" id="ARBA00004221"/>
    </source>
</evidence>
<feature type="transmembrane region" description="Helical" evidence="24">
    <location>
        <begin position="2430"/>
        <end position="2451"/>
    </location>
</feature>
<dbReference type="GO" id="GO:0005912">
    <property type="term" value="C:adherens junction"/>
    <property type="evidence" value="ECO:0000318"/>
    <property type="project" value="GO_Central"/>
</dbReference>
<dbReference type="SUPFAM" id="SSF49313">
    <property type="entry name" value="Cadherin-like"/>
    <property type="match status" value="9"/>
</dbReference>
<dbReference type="Pfam" id="PF02210">
    <property type="entry name" value="Laminin_G_2"/>
    <property type="match status" value="2"/>
</dbReference>
<dbReference type="PRINTS" id="PR00205">
    <property type="entry name" value="CADHERIN"/>
</dbReference>
<feature type="domain" description="Cadherin" evidence="32">
    <location>
        <begin position="433"/>
        <end position="539"/>
    </location>
</feature>
<dbReference type="EMBL" id="ABJB010834657">
    <property type="status" value="NOT_ANNOTATED_CDS"/>
    <property type="molecule type" value="Genomic_DNA"/>
</dbReference>
<dbReference type="FunFam" id="2.60.40.60:FF:000038">
    <property type="entry name" value="Cadherin EGF LAG seven-pass G-type receptor 3"/>
    <property type="match status" value="1"/>
</dbReference>
<keyword evidence="12 24" id="KW-1133">Transmembrane helix</keyword>
<feature type="disulfide bond" evidence="21">
    <location>
        <begin position="1614"/>
        <end position="1623"/>
    </location>
</feature>
<feature type="domain" description="Cadherin" evidence="32">
    <location>
        <begin position="540"/>
        <end position="645"/>
    </location>
</feature>
<dbReference type="GO" id="GO:0044331">
    <property type="term" value="P:cell-cell adhesion mediated by cadherin"/>
    <property type="evidence" value="ECO:0000318"/>
    <property type="project" value="GO_Central"/>
</dbReference>
<dbReference type="PROSITE" id="PS50227">
    <property type="entry name" value="G_PROTEIN_RECEP_F2_3"/>
    <property type="match status" value="1"/>
</dbReference>
<dbReference type="PROSITE" id="PS00022">
    <property type="entry name" value="EGF_1"/>
    <property type="match status" value="4"/>
</dbReference>
<dbReference type="PROSITE" id="PS50261">
    <property type="entry name" value="G_PROTEIN_RECEP_F2_4"/>
    <property type="match status" value="1"/>
</dbReference>
<dbReference type="CDD" id="cd00054">
    <property type="entry name" value="EGF_CA"/>
    <property type="match status" value="3"/>
</dbReference>
<dbReference type="InterPro" id="IPR056286">
    <property type="entry name" value="Cadherin_CELSR1-3_9th"/>
</dbReference>
<dbReference type="InterPro" id="IPR046338">
    <property type="entry name" value="GAIN_dom_sf"/>
</dbReference>
<dbReference type="InterPro" id="IPR057244">
    <property type="entry name" value="GAIN_B"/>
</dbReference>
<feature type="domain" description="EGF-like" evidence="27">
    <location>
        <begin position="1323"/>
        <end position="1359"/>
    </location>
</feature>
<evidence type="ECO:0000256" key="10">
    <source>
        <dbReference type="ARBA" id="ARBA00022837"/>
    </source>
</evidence>
<evidence type="ECO:0000313" key="34">
    <source>
        <dbReference type="EnsemblMetazoa" id="ISCW022151-PA"/>
    </source>
</evidence>
<keyword evidence="16" id="KW-0675">Receptor</keyword>
<feature type="domain" description="EGF-like" evidence="27">
    <location>
        <begin position="1790"/>
        <end position="1826"/>
    </location>
</feature>
<dbReference type="CDD" id="cd00110">
    <property type="entry name" value="LamG"/>
    <property type="match status" value="2"/>
</dbReference>
<dbReference type="Gene3D" id="2.60.120.200">
    <property type="match status" value="2"/>
</dbReference>
<feature type="signal peptide" evidence="25">
    <location>
        <begin position="1"/>
        <end position="19"/>
    </location>
</feature>
<feature type="transmembrane region" description="Helical" evidence="24">
    <location>
        <begin position="2471"/>
        <end position="2492"/>
    </location>
</feature>
<dbReference type="PaxDb" id="6945-B7QGG7"/>
<keyword evidence="18" id="KW-0807">Transducer</keyword>
<dbReference type="SMART" id="SM00282">
    <property type="entry name" value="LamG"/>
    <property type="match status" value="2"/>
</dbReference>
<feature type="domain" description="Cadherin" evidence="32">
    <location>
        <begin position="325"/>
        <end position="432"/>
    </location>
</feature>
<dbReference type="Gene3D" id="2.60.40.60">
    <property type="entry name" value="Cadherins"/>
    <property type="match status" value="9"/>
</dbReference>
<reference evidence="34" key="2">
    <citation type="submission" date="2020-05" db="UniProtKB">
        <authorList>
            <consortium name="EnsemblMetazoa"/>
        </authorList>
    </citation>
    <scope>IDENTIFICATION</scope>
    <source>
        <strain evidence="34">wikel</strain>
    </source>
</reference>
<evidence type="ECO:0000259" key="27">
    <source>
        <dbReference type="PROSITE" id="PS50026"/>
    </source>
</evidence>
<evidence type="ECO:0000256" key="23">
    <source>
        <dbReference type="SAM" id="MobiDB-lite"/>
    </source>
</evidence>
<dbReference type="PANTHER" id="PTHR24026:SF51">
    <property type="entry name" value="PROTOCADHERIN-LIKE WING POLARITY PROTEIN STAN"/>
    <property type="match status" value="1"/>
</dbReference>
<proteinExistence type="predicted"/>
<dbReference type="InterPro" id="IPR032471">
    <property type="entry name" value="AGRL2-4_GAIN_subdom_A"/>
</dbReference>
<keyword evidence="13" id="KW-0297">G-protein coupled receptor</keyword>
<dbReference type="Pfam" id="PF00028">
    <property type="entry name" value="Cadherin"/>
    <property type="match status" value="7"/>
</dbReference>
<dbReference type="GO" id="GO:0004930">
    <property type="term" value="F:G protein-coupled receptor activity"/>
    <property type="evidence" value="ECO:0007669"/>
    <property type="project" value="UniProtKB-KW"/>
</dbReference>
<dbReference type="VEuPathDB" id="VectorBase:ISCI022151"/>
<evidence type="ECO:0000256" key="21">
    <source>
        <dbReference type="PROSITE-ProRule" id="PRU00076"/>
    </source>
</evidence>
<feature type="disulfide bond" evidence="21">
    <location>
        <begin position="1853"/>
        <end position="1862"/>
    </location>
</feature>
<feature type="domain" description="EGF-like" evidence="27">
    <location>
        <begin position="1588"/>
        <end position="1624"/>
    </location>
</feature>
<keyword evidence="19 22" id="KW-0424">Laminin EGF-like domain</keyword>
<dbReference type="FunFam" id="2.60.40.60:FF:000024">
    <property type="entry name" value="FAT atypical cadherin 3"/>
    <property type="match status" value="1"/>
</dbReference>
<dbReference type="STRING" id="6945.B7QGG7"/>
<dbReference type="PANTHER" id="PTHR24026">
    <property type="entry name" value="FAT ATYPICAL CADHERIN-RELATED"/>
    <property type="match status" value="1"/>
</dbReference>
<keyword evidence="14 24" id="KW-0472">Membrane</keyword>
<organism>
    <name type="scientific">Ixodes scapularis</name>
    <name type="common">Black-legged tick</name>
    <name type="synonym">Deer tick</name>
    <dbReference type="NCBI Taxonomy" id="6945"/>
    <lineage>
        <taxon>Eukaryota</taxon>
        <taxon>Metazoa</taxon>
        <taxon>Ecdysozoa</taxon>
        <taxon>Arthropoda</taxon>
        <taxon>Chelicerata</taxon>
        <taxon>Arachnida</taxon>
        <taxon>Acari</taxon>
        <taxon>Parasitiformes</taxon>
        <taxon>Ixodida</taxon>
        <taxon>Ixodoidea</taxon>
        <taxon>Ixodidae</taxon>
        <taxon>Ixodinae</taxon>
        <taxon>Ixodes</taxon>
    </lineage>
</organism>
<dbReference type="InterPro" id="IPR015919">
    <property type="entry name" value="Cadherin-like_sf"/>
</dbReference>
<evidence type="ECO:0000256" key="2">
    <source>
        <dbReference type="ARBA" id="ARBA00004251"/>
    </source>
</evidence>
<feature type="disulfide bond" evidence="22">
    <location>
        <begin position="1920"/>
        <end position="1932"/>
    </location>
</feature>